<evidence type="ECO:0000256" key="1">
    <source>
        <dbReference type="SAM" id="SignalP"/>
    </source>
</evidence>
<dbReference type="InterPro" id="IPR011009">
    <property type="entry name" value="Kinase-like_dom_sf"/>
</dbReference>
<dbReference type="AlphaFoldDB" id="A0A0P4WER5"/>
<dbReference type="PANTHER" id="PTHR37171">
    <property type="entry name" value="SERINE/THREONINE-PROTEIN KINASE YRZF-RELATED"/>
    <property type="match status" value="1"/>
</dbReference>
<keyword evidence="1" id="KW-0732">Signal</keyword>
<evidence type="ECO:0000259" key="2">
    <source>
        <dbReference type="PROSITE" id="PS50011"/>
    </source>
</evidence>
<sequence length="194" mass="21707">MMAEALVLQLLQSVAGVPRLYGVTDSPPQALVMTHCPGEQLEAFHTPRTARTFLASLQRASRILLRMHALGVSHGDVHQRNILVQAAGDTEQVTVHLVDFEESQIFNDEREKRLDALNLFNIARSYVLEINKHLYPGLHRRRHRLLQQQDASLDLSRVSVLLCNILHGCPCPDQPTSSLLPCRACSASEDSRES</sequence>
<dbReference type="SUPFAM" id="SSF56112">
    <property type="entry name" value="Protein kinase-like (PK-like)"/>
    <property type="match status" value="1"/>
</dbReference>
<dbReference type="GO" id="GO:0004672">
    <property type="term" value="F:protein kinase activity"/>
    <property type="evidence" value="ECO:0007669"/>
    <property type="project" value="InterPro"/>
</dbReference>
<dbReference type="Pfam" id="PF06293">
    <property type="entry name" value="Kdo"/>
    <property type="match status" value="1"/>
</dbReference>
<proteinExistence type="predicted"/>
<protein>
    <recommendedName>
        <fullName evidence="2">Protein kinase domain-containing protein</fullName>
    </recommendedName>
</protein>
<dbReference type="InterPro" id="IPR052396">
    <property type="entry name" value="Meiotic_Drive_Suppr_Kinase"/>
</dbReference>
<accession>A0A0P4WER5</accession>
<feature type="chain" id="PRO_5006070534" description="Protein kinase domain-containing protein" evidence="1">
    <location>
        <begin position="17"/>
        <end position="194"/>
    </location>
</feature>
<name>A0A0P4WER5_SCYOL</name>
<dbReference type="PANTHER" id="PTHR37171:SF1">
    <property type="entry name" value="SERINE_THREONINE-PROTEIN KINASE YRZF-RELATED"/>
    <property type="match status" value="1"/>
</dbReference>
<dbReference type="EMBL" id="GDRN01068625">
    <property type="protein sequence ID" value="JAI64173.1"/>
    <property type="molecule type" value="Transcribed_RNA"/>
</dbReference>
<organism evidence="3">
    <name type="scientific">Scylla olivacea</name>
    <name type="common">Orange mud crab</name>
    <name type="synonym">Cancer olivacea</name>
    <dbReference type="NCBI Taxonomy" id="85551"/>
    <lineage>
        <taxon>Eukaryota</taxon>
        <taxon>Metazoa</taxon>
        <taxon>Ecdysozoa</taxon>
        <taxon>Arthropoda</taxon>
        <taxon>Crustacea</taxon>
        <taxon>Multicrustacea</taxon>
        <taxon>Malacostraca</taxon>
        <taxon>Eumalacostraca</taxon>
        <taxon>Eucarida</taxon>
        <taxon>Decapoda</taxon>
        <taxon>Pleocyemata</taxon>
        <taxon>Brachyura</taxon>
        <taxon>Eubrachyura</taxon>
        <taxon>Portunoidea</taxon>
        <taxon>Portunidae</taxon>
        <taxon>Portuninae</taxon>
        <taxon>Scylla</taxon>
    </lineage>
</organism>
<dbReference type="InterPro" id="IPR000719">
    <property type="entry name" value="Prot_kinase_dom"/>
</dbReference>
<dbReference type="Gene3D" id="1.10.510.10">
    <property type="entry name" value="Transferase(Phosphotransferase) domain 1"/>
    <property type="match status" value="1"/>
</dbReference>
<feature type="domain" description="Protein kinase" evidence="2">
    <location>
        <begin position="1"/>
        <end position="194"/>
    </location>
</feature>
<feature type="signal peptide" evidence="1">
    <location>
        <begin position="1"/>
        <end position="16"/>
    </location>
</feature>
<dbReference type="GO" id="GO:0005524">
    <property type="term" value="F:ATP binding"/>
    <property type="evidence" value="ECO:0007669"/>
    <property type="project" value="InterPro"/>
</dbReference>
<evidence type="ECO:0000313" key="3">
    <source>
        <dbReference type="EMBL" id="JAI64173.1"/>
    </source>
</evidence>
<dbReference type="PROSITE" id="PS50011">
    <property type="entry name" value="PROTEIN_KINASE_DOM"/>
    <property type="match status" value="1"/>
</dbReference>
<reference evidence="3" key="1">
    <citation type="submission" date="2015-09" db="EMBL/GenBank/DDBJ databases">
        <title>Scylla olivacea transcriptome.</title>
        <authorList>
            <person name="Ikhwanuddin M."/>
        </authorList>
    </citation>
    <scope>NUCLEOTIDE SEQUENCE</scope>
</reference>